<dbReference type="Gene3D" id="3.60.15.10">
    <property type="entry name" value="Ribonuclease Z/Hydroxyacylglutathione hydrolase-like"/>
    <property type="match status" value="1"/>
</dbReference>
<dbReference type="SUPFAM" id="SSF56281">
    <property type="entry name" value="Metallo-hydrolase/oxidoreductase"/>
    <property type="match status" value="1"/>
</dbReference>
<dbReference type="Pfam" id="PF12706">
    <property type="entry name" value="Lactamase_B_2"/>
    <property type="match status" value="1"/>
</dbReference>
<dbReference type="InterPro" id="IPR052533">
    <property type="entry name" value="WalJ/YycJ-like"/>
</dbReference>
<dbReference type="Proteomes" id="UP000676506">
    <property type="component" value="Chromosome 1"/>
</dbReference>
<accession>A0ABX8BAB6</accession>
<sequence length="263" mass="28477">MRFTILASGSAGNATLIASDRAAVLVDAGLSARALAQRMTDVGFDPARLTAIVITHEHADHVGGLSVLARRLAVPVFIAPATRQQLRFKEKDMAAIRWADPLTAEAPITIGDLTLTPIAVPHDAAEPFVFTAQAGGVKLAVVTDLGYIPAHVAHHLTGCQALVLEANHDRDMLQAGNYPWELKQRIAGRLGHLSNDAMARFLREDFDGQAAHIILAHLSQQNNHPELARLAALQSLGDRYPRHAWTEVVSVAPPHGFAKWHRL</sequence>
<evidence type="ECO:0000313" key="2">
    <source>
        <dbReference type="EMBL" id="QUW03879.1"/>
    </source>
</evidence>
<dbReference type="PANTHER" id="PTHR47619:SF1">
    <property type="entry name" value="EXODEOXYRIBONUCLEASE WALJ"/>
    <property type="match status" value="1"/>
</dbReference>
<dbReference type="SMART" id="SM00849">
    <property type="entry name" value="Lactamase_B"/>
    <property type="match status" value="1"/>
</dbReference>
<proteinExistence type="predicted"/>
<evidence type="ECO:0000313" key="3">
    <source>
        <dbReference type="Proteomes" id="UP000676506"/>
    </source>
</evidence>
<dbReference type="InterPro" id="IPR001279">
    <property type="entry name" value="Metallo-B-lactamas"/>
</dbReference>
<protein>
    <submittedName>
        <fullName evidence="2">MBL fold metallo-hydrolase</fullName>
    </submittedName>
</protein>
<feature type="domain" description="Metallo-beta-lactamase" evidence="1">
    <location>
        <begin position="11"/>
        <end position="192"/>
    </location>
</feature>
<evidence type="ECO:0000259" key="1">
    <source>
        <dbReference type="SMART" id="SM00849"/>
    </source>
</evidence>
<keyword evidence="3" id="KW-1185">Reference proteome</keyword>
<gene>
    <name evidence="2" type="ORF">J8C06_05480</name>
</gene>
<dbReference type="EMBL" id="CP072648">
    <property type="protein sequence ID" value="QUW03879.1"/>
    <property type="molecule type" value="Genomic_DNA"/>
</dbReference>
<dbReference type="InterPro" id="IPR036866">
    <property type="entry name" value="RibonucZ/Hydroxyglut_hydro"/>
</dbReference>
<dbReference type="RefSeq" id="WP_211429769.1">
    <property type="nucleotide sequence ID" value="NZ_CP072648.1"/>
</dbReference>
<reference evidence="2 3" key="1">
    <citation type="submission" date="2021-03" db="EMBL/GenBank/DDBJ databases">
        <title>Genomic and phenotypic characterization of Chloracidobacterium isolates provides evidence for multiple species.</title>
        <authorList>
            <person name="Saini M.K."/>
            <person name="Costas A.M.G."/>
            <person name="Tank M."/>
            <person name="Bryant D.A."/>
        </authorList>
    </citation>
    <scope>NUCLEOTIDE SEQUENCE [LARGE SCALE GENOMIC DNA]</scope>
    <source>
        <strain evidence="2 3">BV2-C</strain>
    </source>
</reference>
<organism evidence="2 3">
    <name type="scientific">Chloracidobacterium validum</name>
    <dbReference type="NCBI Taxonomy" id="2821543"/>
    <lineage>
        <taxon>Bacteria</taxon>
        <taxon>Pseudomonadati</taxon>
        <taxon>Acidobacteriota</taxon>
        <taxon>Terriglobia</taxon>
        <taxon>Terriglobales</taxon>
        <taxon>Acidobacteriaceae</taxon>
        <taxon>Chloracidobacterium</taxon>
    </lineage>
</organism>
<name>A0ABX8BAB6_9BACT</name>
<dbReference type="PANTHER" id="PTHR47619">
    <property type="entry name" value="METALLO-HYDROLASE YYCJ-RELATED"/>
    <property type="match status" value="1"/>
</dbReference>